<dbReference type="InterPro" id="IPR001584">
    <property type="entry name" value="Integrase_cat-core"/>
</dbReference>
<dbReference type="GO" id="GO:0003676">
    <property type="term" value="F:nucleic acid binding"/>
    <property type="evidence" value="ECO:0007669"/>
    <property type="project" value="InterPro"/>
</dbReference>
<dbReference type="OrthoDB" id="5989411at2759"/>
<evidence type="ECO:0000313" key="2">
    <source>
        <dbReference type="Proteomes" id="UP001152795"/>
    </source>
</evidence>
<dbReference type="FunFam" id="1.10.340.70:FF:000003">
    <property type="entry name" value="Protein CBG25708"/>
    <property type="match status" value="1"/>
</dbReference>
<proteinExistence type="predicted"/>
<dbReference type="Gene3D" id="3.30.420.10">
    <property type="entry name" value="Ribonuclease H-like superfamily/Ribonuclease H"/>
    <property type="match status" value="1"/>
</dbReference>
<dbReference type="InterPro" id="IPR041588">
    <property type="entry name" value="Integrase_H2C2"/>
</dbReference>
<dbReference type="Pfam" id="PF17921">
    <property type="entry name" value="Integrase_H2C2"/>
    <property type="match status" value="1"/>
</dbReference>
<dbReference type="EMBL" id="CACRXK020043405">
    <property type="protein sequence ID" value="CAB4045928.1"/>
    <property type="molecule type" value="Genomic_DNA"/>
</dbReference>
<reference evidence="1" key="1">
    <citation type="submission" date="2020-04" db="EMBL/GenBank/DDBJ databases">
        <authorList>
            <person name="Alioto T."/>
            <person name="Alioto T."/>
            <person name="Gomez Garrido J."/>
        </authorList>
    </citation>
    <scope>NUCLEOTIDE SEQUENCE</scope>
    <source>
        <strain evidence="1">A484AB</strain>
    </source>
</reference>
<evidence type="ECO:0000313" key="1">
    <source>
        <dbReference type="EMBL" id="CAB4045928.1"/>
    </source>
</evidence>
<dbReference type="PROSITE" id="PS50994">
    <property type="entry name" value="INTEGRASE"/>
    <property type="match status" value="1"/>
</dbReference>
<gene>
    <name evidence="1" type="ORF">PACLA_8A086191</name>
</gene>
<dbReference type="Gene3D" id="1.10.340.70">
    <property type="match status" value="1"/>
</dbReference>
<organism evidence="1 2">
    <name type="scientific">Paramuricea clavata</name>
    <name type="common">Red gorgonian</name>
    <name type="synonym">Violescent sea-whip</name>
    <dbReference type="NCBI Taxonomy" id="317549"/>
    <lineage>
        <taxon>Eukaryota</taxon>
        <taxon>Metazoa</taxon>
        <taxon>Cnidaria</taxon>
        <taxon>Anthozoa</taxon>
        <taxon>Octocorallia</taxon>
        <taxon>Malacalcyonacea</taxon>
        <taxon>Plexauridae</taxon>
        <taxon>Paramuricea</taxon>
    </lineage>
</organism>
<dbReference type="PANTHER" id="PTHR37984">
    <property type="entry name" value="PROTEIN CBG26694"/>
    <property type="match status" value="1"/>
</dbReference>
<dbReference type="AlphaFoldDB" id="A0A6S7KP74"/>
<dbReference type="InterPro" id="IPR036397">
    <property type="entry name" value="RNaseH_sf"/>
</dbReference>
<comment type="caution">
    <text evidence="1">The sequence shown here is derived from an EMBL/GenBank/DDBJ whole genome shotgun (WGS) entry which is preliminary data.</text>
</comment>
<protein>
    <submittedName>
        <fullName evidence="1">Gypsy-18 is</fullName>
    </submittedName>
</protein>
<name>A0A6S7KP74_PARCT</name>
<dbReference type="InterPro" id="IPR050951">
    <property type="entry name" value="Retrovirus_Pol_polyprotein"/>
</dbReference>
<dbReference type="SUPFAM" id="SSF53098">
    <property type="entry name" value="Ribonuclease H-like"/>
    <property type="match status" value="1"/>
</dbReference>
<dbReference type="PANTHER" id="PTHR37984:SF5">
    <property type="entry name" value="PROTEIN NYNRIN-LIKE"/>
    <property type="match status" value="1"/>
</dbReference>
<accession>A0A6S7KP74</accession>
<feature type="non-terminal residue" evidence="1">
    <location>
        <position position="164"/>
    </location>
</feature>
<dbReference type="InterPro" id="IPR012337">
    <property type="entry name" value="RNaseH-like_sf"/>
</dbReference>
<dbReference type="Proteomes" id="UP001152795">
    <property type="component" value="Unassembled WGS sequence"/>
</dbReference>
<sequence>MSGWHENCQDENLRPYHNRKLELPCEQHCVLWGSRVVIPPVFREKMLNELHWEHPGVCGMKAIARTCVWWPKMDEDIERAVKACTVCQSVRNAPPHAPLIPWKWPTRPFQRVHIDFCQEGKDYFLVVIDSYSKWIEVKHMSSTTTQRTLDELRLIFAVYGLPEE</sequence>
<dbReference type="GO" id="GO:0015074">
    <property type="term" value="P:DNA integration"/>
    <property type="evidence" value="ECO:0007669"/>
    <property type="project" value="InterPro"/>
</dbReference>
<keyword evidence="2" id="KW-1185">Reference proteome</keyword>